<dbReference type="SMART" id="SM00354">
    <property type="entry name" value="HTH_LACI"/>
    <property type="match status" value="1"/>
</dbReference>
<keyword evidence="3" id="KW-0804">Transcription</keyword>
<evidence type="ECO:0000313" key="6">
    <source>
        <dbReference type="EMBL" id="MBR7825482.1"/>
    </source>
</evidence>
<dbReference type="Gene3D" id="1.10.260.40">
    <property type="entry name" value="lambda repressor-like DNA-binding domains"/>
    <property type="match status" value="1"/>
</dbReference>
<dbReference type="Pfam" id="PF00356">
    <property type="entry name" value="LacI"/>
    <property type="match status" value="1"/>
</dbReference>
<reference evidence="6" key="1">
    <citation type="submission" date="2021-04" db="EMBL/GenBank/DDBJ databases">
        <title>Genome based classification of Actinospica acidithermotolerans sp. nov., an actinobacterium isolated from an Indonesian hot spring.</title>
        <authorList>
            <person name="Kusuma A.B."/>
            <person name="Putra K.E."/>
            <person name="Nafisah S."/>
            <person name="Loh J."/>
            <person name="Nouioui I."/>
            <person name="Goodfellow M."/>
        </authorList>
    </citation>
    <scope>NUCLEOTIDE SEQUENCE</scope>
    <source>
        <strain evidence="6">MGRD01-02</strain>
    </source>
</reference>
<keyword evidence="7" id="KW-1185">Reference proteome</keyword>
<protein>
    <submittedName>
        <fullName evidence="6">LacI family DNA-binding transcriptional regulator</fullName>
    </submittedName>
</protein>
<sequence>MTSSDAPARRSKQPSMGDVARHAGVSSQTVSRVSNGHANVDPLTRQRVVESMEALGYRPNSAARALRRGKFKAIGVIMFTLRTFGNMSTLNAIATEAARADYSVTLLPVREATLGQVSGAYNRLSEAAVDGVVIIFEAHLLDEAEFTLPPGLPVVVIDSNAGDAYTVVDTDQADGARQATEHLLSLGHRKIWHVAGPESSFSAMRRMEYWRRTMVDAGIEPPPVRYGDWSTESGYRHGMELGQRDDVTAIFAGNDQMALGLMRALHELGRDVPGDISVVGFDDLEEAHSFWPPLTTIRQDFGEVGRQAIQNLLAKVDGERDNHKIIVPTRLIVRGSTAAPRE</sequence>
<feature type="region of interest" description="Disordered" evidence="4">
    <location>
        <begin position="1"/>
        <end position="42"/>
    </location>
</feature>
<dbReference type="GO" id="GO:0000976">
    <property type="term" value="F:transcription cis-regulatory region binding"/>
    <property type="evidence" value="ECO:0007669"/>
    <property type="project" value="TreeGrafter"/>
</dbReference>
<dbReference type="EMBL" id="JAGSOH010000006">
    <property type="protein sequence ID" value="MBR7825482.1"/>
    <property type="molecule type" value="Genomic_DNA"/>
</dbReference>
<dbReference type="RefSeq" id="WP_212516634.1">
    <property type="nucleotide sequence ID" value="NZ_JAGSOH010000006.1"/>
</dbReference>
<evidence type="ECO:0000256" key="2">
    <source>
        <dbReference type="ARBA" id="ARBA00023125"/>
    </source>
</evidence>
<evidence type="ECO:0000256" key="1">
    <source>
        <dbReference type="ARBA" id="ARBA00023015"/>
    </source>
</evidence>
<evidence type="ECO:0000256" key="3">
    <source>
        <dbReference type="ARBA" id="ARBA00023163"/>
    </source>
</evidence>
<name>A0A941E6R6_9ACTN</name>
<feature type="compositionally biased region" description="Polar residues" evidence="4">
    <location>
        <begin position="25"/>
        <end position="37"/>
    </location>
</feature>
<dbReference type="CDD" id="cd01574">
    <property type="entry name" value="PBP1_LacI"/>
    <property type="match status" value="1"/>
</dbReference>
<evidence type="ECO:0000259" key="5">
    <source>
        <dbReference type="PROSITE" id="PS50932"/>
    </source>
</evidence>
<comment type="caution">
    <text evidence="6">The sequence shown here is derived from an EMBL/GenBank/DDBJ whole genome shotgun (WGS) entry which is preliminary data.</text>
</comment>
<dbReference type="SUPFAM" id="SSF53822">
    <property type="entry name" value="Periplasmic binding protein-like I"/>
    <property type="match status" value="1"/>
</dbReference>
<dbReference type="PANTHER" id="PTHR30146:SF153">
    <property type="entry name" value="LACTOSE OPERON REPRESSOR"/>
    <property type="match status" value="1"/>
</dbReference>
<dbReference type="CDD" id="cd01392">
    <property type="entry name" value="HTH_LacI"/>
    <property type="match status" value="1"/>
</dbReference>
<organism evidence="6 7">
    <name type="scientific">Actinospica acidithermotolerans</name>
    <dbReference type="NCBI Taxonomy" id="2828514"/>
    <lineage>
        <taxon>Bacteria</taxon>
        <taxon>Bacillati</taxon>
        <taxon>Actinomycetota</taxon>
        <taxon>Actinomycetes</taxon>
        <taxon>Catenulisporales</taxon>
        <taxon>Actinospicaceae</taxon>
        <taxon>Actinospica</taxon>
    </lineage>
</organism>
<dbReference type="Pfam" id="PF13377">
    <property type="entry name" value="Peripla_BP_3"/>
    <property type="match status" value="1"/>
</dbReference>
<gene>
    <name evidence="6" type="ORF">KDK95_04135</name>
</gene>
<dbReference type="AlphaFoldDB" id="A0A941E6R6"/>
<keyword evidence="1" id="KW-0805">Transcription regulation</keyword>
<dbReference type="SUPFAM" id="SSF47413">
    <property type="entry name" value="lambda repressor-like DNA-binding domains"/>
    <property type="match status" value="1"/>
</dbReference>
<dbReference type="PROSITE" id="PS50932">
    <property type="entry name" value="HTH_LACI_2"/>
    <property type="match status" value="1"/>
</dbReference>
<dbReference type="InterPro" id="IPR000843">
    <property type="entry name" value="HTH_LacI"/>
</dbReference>
<accession>A0A941E6R6</accession>
<proteinExistence type="predicted"/>
<dbReference type="GO" id="GO:0003700">
    <property type="term" value="F:DNA-binding transcription factor activity"/>
    <property type="evidence" value="ECO:0007669"/>
    <property type="project" value="TreeGrafter"/>
</dbReference>
<dbReference type="Gene3D" id="3.40.50.2300">
    <property type="match status" value="2"/>
</dbReference>
<dbReference type="InterPro" id="IPR028082">
    <property type="entry name" value="Peripla_BP_I"/>
</dbReference>
<feature type="domain" description="HTH lacI-type" evidence="5">
    <location>
        <begin position="14"/>
        <end position="68"/>
    </location>
</feature>
<dbReference type="InterPro" id="IPR010982">
    <property type="entry name" value="Lambda_DNA-bd_dom_sf"/>
</dbReference>
<evidence type="ECO:0000313" key="7">
    <source>
        <dbReference type="Proteomes" id="UP000676325"/>
    </source>
</evidence>
<dbReference type="PANTHER" id="PTHR30146">
    <property type="entry name" value="LACI-RELATED TRANSCRIPTIONAL REPRESSOR"/>
    <property type="match status" value="1"/>
</dbReference>
<dbReference type="Proteomes" id="UP000676325">
    <property type="component" value="Unassembled WGS sequence"/>
</dbReference>
<evidence type="ECO:0000256" key="4">
    <source>
        <dbReference type="SAM" id="MobiDB-lite"/>
    </source>
</evidence>
<dbReference type="InterPro" id="IPR046335">
    <property type="entry name" value="LacI/GalR-like_sensor"/>
</dbReference>
<keyword evidence="2 6" id="KW-0238">DNA-binding</keyword>